<dbReference type="CDD" id="cd00082">
    <property type="entry name" value="HisKA"/>
    <property type="match status" value="1"/>
</dbReference>
<feature type="region of interest" description="Disordered" evidence="11">
    <location>
        <begin position="464"/>
        <end position="487"/>
    </location>
</feature>
<evidence type="ECO:0000259" key="14">
    <source>
        <dbReference type="PROSITE" id="PS50885"/>
    </source>
</evidence>
<dbReference type="GO" id="GO:0005886">
    <property type="term" value="C:plasma membrane"/>
    <property type="evidence" value="ECO:0007669"/>
    <property type="project" value="TreeGrafter"/>
</dbReference>
<dbReference type="PANTHER" id="PTHR45436:SF5">
    <property type="entry name" value="SENSOR HISTIDINE KINASE TRCS"/>
    <property type="match status" value="1"/>
</dbReference>
<evidence type="ECO:0000256" key="7">
    <source>
        <dbReference type="ARBA" id="ARBA00022777"/>
    </source>
</evidence>
<feature type="domain" description="Histidine kinase" evidence="13">
    <location>
        <begin position="255"/>
        <end position="462"/>
    </location>
</feature>
<dbReference type="SMART" id="SM00388">
    <property type="entry name" value="HisKA"/>
    <property type="match status" value="1"/>
</dbReference>
<dbReference type="Pfam" id="PF00512">
    <property type="entry name" value="HisKA"/>
    <property type="match status" value="1"/>
</dbReference>
<dbReference type="EC" id="2.7.13.3" evidence="3"/>
<dbReference type="InterPro" id="IPR003594">
    <property type="entry name" value="HATPase_dom"/>
</dbReference>
<keyword evidence="4" id="KW-0597">Phosphoprotein</keyword>
<name>A0A6J7ES48_9ZZZZ</name>
<keyword evidence="8 12" id="KW-1133">Transmembrane helix</keyword>
<dbReference type="Pfam" id="PF02518">
    <property type="entry name" value="HATPase_c"/>
    <property type="match status" value="1"/>
</dbReference>
<dbReference type="GO" id="GO:0000155">
    <property type="term" value="F:phosphorelay sensor kinase activity"/>
    <property type="evidence" value="ECO:0007669"/>
    <property type="project" value="InterPro"/>
</dbReference>
<evidence type="ECO:0000256" key="2">
    <source>
        <dbReference type="ARBA" id="ARBA00004370"/>
    </source>
</evidence>
<feature type="transmembrane region" description="Helical" evidence="12">
    <location>
        <begin position="164"/>
        <end position="185"/>
    </location>
</feature>
<dbReference type="InterPro" id="IPR004358">
    <property type="entry name" value="Sig_transdc_His_kin-like_C"/>
</dbReference>
<evidence type="ECO:0000256" key="1">
    <source>
        <dbReference type="ARBA" id="ARBA00000085"/>
    </source>
</evidence>
<dbReference type="Gene3D" id="6.10.340.10">
    <property type="match status" value="1"/>
</dbReference>
<dbReference type="EMBL" id="CAFBLQ010000202">
    <property type="protein sequence ID" value="CAB4882283.1"/>
    <property type="molecule type" value="Genomic_DNA"/>
</dbReference>
<dbReference type="PRINTS" id="PR00344">
    <property type="entry name" value="BCTRLSENSOR"/>
</dbReference>
<dbReference type="SUPFAM" id="SSF55874">
    <property type="entry name" value="ATPase domain of HSP90 chaperone/DNA topoisomerase II/histidine kinase"/>
    <property type="match status" value="1"/>
</dbReference>
<dbReference type="CDD" id="cd06225">
    <property type="entry name" value="HAMP"/>
    <property type="match status" value="1"/>
</dbReference>
<dbReference type="SUPFAM" id="SSF158472">
    <property type="entry name" value="HAMP domain-like"/>
    <property type="match status" value="1"/>
</dbReference>
<dbReference type="InterPro" id="IPR003661">
    <property type="entry name" value="HisK_dim/P_dom"/>
</dbReference>
<dbReference type="SUPFAM" id="SSF47384">
    <property type="entry name" value="Homodimeric domain of signal transducing histidine kinase"/>
    <property type="match status" value="1"/>
</dbReference>
<proteinExistence type="predicted"/>
<dbReference type="InterPro" id="IPR036890">
    <property type="entry name" value="HATPase_C_sf"/>
</dbReference>
<reference evidence="15" key="1">
    <citation type="submission" date="2020-05" db="EMBL/GenBank/DDBJ databases">
        <authorList>
            <person name="Chiriac C."/>
            <person name="Salcher M."/>
            <person name="Ghai R."/>
            <person name="Kavagutti S V."/>
        </authorList>
    </citation>
    <scope>NUCLEOTIDE SEQUENCE</scope>
</reference>
<dbReference type="Gene3D" id="1.10.287.130">
    <property type="match status" value="1"/>
</dbReference>
<gene>
    <name evidence="15" type="ORF">UFOPK3423_01466</name>
</gene>
<evidence type="ECO:0000256" key="6">
    <source>
        <dbReference type="ARBA" id="ARBA00022692"/>
    </source>
</evidence>
<dbReference type="Pfam" id="PF00672">
    <property type="entry name" value="HAMP"/>
    <property type="match status" value="1"/>
</dbReference>
<dbReference type="PROSITE" id="PS50885">
    <property type="entry name" value="HAMP"/>
    <property type="match status" value="1"/>
</dbReference>
<feature type="compositionally biased region" description="Low complexity" evidence="11">
    <location>
        <begin position="464"/>
        <end position="480"/>
    </location>
</feature>
<keyword evidence="5" id="KW-0808">Transferase</keyword>
<accession>A0A6J7ES48</accession>
<evidence type="ECO:0000313" key="15">
    <source>
        <dbReference type="EMBL" id="CAB4882283.1"/>
    </source>
</evidence>
<dbReference type="SMART" id="SM00304">
    <property type="entry name" value="HAMP"/>
    <property type="match status" value="1"/>
</dbReference>
<dbReference type="PROSITE" id="PS50109">
    <property type="entry name" value="HIS_KIN"/>
    <property type="match status" value="1"/>
</dbReference>
<dbReference type="InterPro" id="IPR036097">
    <property type="entry name" value="HisK_dim/P_sf"/>
</dbReference>
<comment type="catalytic activity">
    <reaction evidence="1">
        <text>ATP + protein L-histidine = ADP + protein N-phospho-L-histidine.</text>
        <dbReference type="EC" id="2.7.13.3"/>
    </reaction>
</comment>
<dbReference type="InterPro" id="IPR050428">
    <property type="entry name" value="TCS_sensor_his_kinase"/>
</dbReference>
<evidence type="ECO:0000256" key="10">
    <source>
        <dbReference type="ARBA" id="ARBA00023136"/>
    </source>
</evidence>
<keyword evidence="9" id="KW-0902">Two-component regulatory system</keyword>
<evidence type="ECO:0000256" key="11">
    <source>
        <dbReference type="SAM" id="MobiDB-lite"/>
    </source>
</evidence>
<dbReference type="PANTHER" id="PTHR45436">
    <property type="entry name" value="SENSOR HISTIDINE KINASE YKOH"/>
    <property type="match status" value="1"/>
</dbReference>
<evidence type="ECO:0000256" key="4">
    <source>
        <dbReference type="ARBA" id="ARBA00022553"/>
    </source>
</evidence>
<dbReference type="InterPro" id="IPR005467">
    <property type="entry name" value="His_kinase_dom"/>
</dbReference>
<sequence length="487" mass="51759">MLNRLSIRWRLALISAALTFVILCGFAIGIGQLTTSRIRDNFANETAAAASRLSASLRLESIPSNPTDFAIIPDVELYASSNDAAVRLFNYNKQLVSKTKGAPDFGSPTSEGTGEALGYLVETRLAPAPIDSQSDNPQAVRFPIWIEYARPLESVQSTVNGVRLFLAIGVFGGALLALLGGLALARRSLRPITGITATARDIARTGDPAQRVPQQRADDEVAELARTFDEMLDALQASQLRTEGALERQRSFAADASHELRTPLTSVLANLELLVGELHGEERETAEAALRSSQRMRHLVSDLLLLARSDAGQEETHRSVDLAAIAAEAAAEAQAVSAAHHIIVDTPEPVMLDGARDDLHRMVLNLAANAVRHTPAGTTVTVTTSADAGAAQVVVADDGPGVSPELRATVFERFVRSDGDRGGSTGLGLSIVRAVAQNHGGDVILQDAQPGARFVVRLPFPAAEPAAESAQTSTTTGRTIGRLRRRS</sequence>
<evidence type="ECO:0000256" key="3">
    <source>
        <dbReference type="ARBA" id="ARBA00012438"/>
    </source>
</evidence>
<evidence type="ECO:0000256" key="8">
    <source>
        <dbReference type="ARBA" id="ARBA00022989"/>
    </source>
</evidence>
<dbReference type="InterPro" id="IPR003660">
    <property type="entry name" value="HAMP_dom"/>
</dbReference>
<keyword evidence="10 12" id="KW-0472">Membrane</keyword>
<dbReference type="AlphaFoldDB" id="A0A6J7ES48"/>
<evidence type="ECO:0000256" key="9">
    <source>
        <dbReference type="ARBA" id="ARBA00023012"/>
    </source>
</evidence>
<evidence type="ECO:0000259" key="13">
    <source>
        <dbReference type="PROSITE" id="PS50109"/>
    </source>
</evidence>
<keyword evidence="7" id="KW-0418">Kinase</keyword>
<dbReference type="SMART" id="SM00387">
    <property type="entry name" value="HATPase_c"/>
    <property type="match status" value="1"/>
</dbReference>
<comment type="subcellular location">
    <subcellularLocation>
        <location evidence="2">Membrane</location>
    </subcellularLocation>
</comment>
<keyword evidence="6 12" id="KW-0812">Transmembrane</keyword>
<protein>
    <recommendedName>
        <fullName evidence="3">histidine kinase</fullName>
        <ecNumber evidence="3">2.7.13.3</ecNumber>
    </recommendedName>
</protein>
<organism evidence="15">
    <name type="scientific">freshwater metagenome</name>
    <dbReference type="NCBI Taxonomy" id="449393"/>
    <lineage>
        <taxon>unclassified sequences</taxon>
        <taxon>metagenomes</taxon>
        <taxon>ecological metagenomes</taxon>
    </lineage>
</organism>
<dbReference type="Gene3D" id="3.30.565.10">
    <property type="entry name" value="Histidine kinase-like ATPase, C-terminal domain"/>
    <property type="match status" value="1"/>
</dbReference>
<evidence type="ECO:0000256" key="12">
    <source>
        <dbReference type="SAM" id="Phobius"/>
    </source>
</evidence>
<dbReference type="CDD" id="cd00075">
    <property type="entry name" value="HATPase"/>
    <property type="match status" value="1"/>
</dbReference>
<evidence type="ECO:0000256" key="5">
    <source>
        <dbReference type="ARBA" id="ARBA00022679"/>
    </source>
</evidence>
<feature type="domain" description="HAMP" evidence="14">
    <location>
        <begin position="186"/>
        <end position="240"/>
    </location>
</feature>